<dbReference type="RefSeq" id="XP_020899873.1">
    <property type="nucleotide sequence ID" value="XM_021044214.2"/>
</dbReference>
<evidence type="ECO:0000259" key="6">
    <source>
        <dbReference type="PROSITE" id="PS50950"/>
    </source>
</evidence>
<accession>A0A913X806</accession>
<evidence type="ECO:0000256" key="5">
    <source>
        <dbReference type="PROSITE-ProRule" id="PRU00309"/>
    </source>
</evidence>
<dbReference type="GO" id="GO:0008270">
    <property type="term" value="F:zinc ion binding"/>
    <property type="evidence" value="ECO:0007669"/>
    <property type="project" value="UniProtKB-KW"/>
</dbReference>
<dbReference type="AlphaFoldDB" id="A0A913X806"/>
<dbReference type="GO" id="GO:0003677">
    <property type="term" value="F:DNA binding"/>
    <property type="evidence" value="ECO:0007669"/>
    <property type="project" value="UniProtKB-UniRule"/>
</dbReference>
<name>A0A913X806_EXADI</name>
<evidence type="ECO:0000256" key="4">
    <source>
        <dbReference type="ARBA" id="ARBA00023125"/>
    </source>
</evidence>
<evidence type="ECO:0000313" key="8">
    <source>
        <dbReference type="Proteomes" id="UP000887567"/>
    </source>
</evidence>
<organism evidence="7 8">
    <name type="scientific">Exaiptasia diaphana</name>
    <name type="common">Tropical sea anemone</name>
    <name type="synonym">Aiptasia pulchella</name>
    <dbReference type="NCBI Taxonomy" id="2652724"/>
    <lineage>
        <taxon>Eukaryota</taxon>
        <taxon>Metazoa</taxon>
        <taxon>Cnidaria</taxon>
        <taxon>Anthozoa</taxon>
        <taxon>Hexacorallia</taxon>
        <taxon>Actiniaria</taxon>
        <taxon>Aiptasiidae</taxon>
        <taxon>Exaiptasia</taxon>
    </lineage>
</organism>
<keyword evidence="3" id="KW-0862">Zinc</keyword>
<keyword evidence="4 5" id="KW-0238">DNA-binding</keyword>
<dbReference type="PROSITE" id="PS50950">
    <property type="entry name" value="ZF_THAP"/>
    <property type="match status" value="1"/>
</dbReference>
<dbReference type="InterPro" id="IPR006612">
    <property type="entry name" value="THAP_Znf"/>
</dbReference>
<dbReference type="SMART" id="SM00980">
    <property type="entry name" value="THAP"/>
    <property type="match status" value="1"/>
</dbReference>
<evidence type="ECO:0000256" key="2">
    <source>
        <dbReference type="ARBA" id="ARBA00022771"/>
    </source>
</evidence>
<keyword evidence="2 5" id="KW-0863">Zinc-finger</keyword>
<evidence type="ECO:0000313" key="7">
    <source>
        <dbReference type="EnsemblMetazoa" id="XP_020899873.1"/>
    </source>
</evidence>
<dbReference type="Proteomes" id="UP000887567">
    <property type="component" value="Unplaced"/>
</dbReference>
<feature type="domain" description="THAP-type" evidence="6">
    <location>
        <begin position="37"/>
        <end position="130"/>
    </location>
</feature>
<protein>
    <recommendedName>
        <fullName evidence="6">THAP-type domain-containing protein</fullName>
    </recommendedName>
</protein>
<keyword evidence="1" id="KW-0479">Metal-binding</keyword>
<proteinExistence type="predicted"/>
<dbReference type="KEGG" id="epa:110238542"/>
<sequence length="220" mass="25270">MLEDIQSRESERSVARAFFCETESRLYIHCYCNFFKMPTLCAVYNCGHNNIRDIEYSFYRIPKIIRHQGEQTQKLSTERREQWLKNINRDRKDLTEKKIDGTRVCSAHFVSGKPATLEDKSNIDWAPTVNMGHSYIKKHSTKGAEREKRAAKRGLNALNPTKIVKRKVARREGEPEVVAAVSKSKSDDKNLLCSEFSSQGSTGQPEESFLFQDNLGKTLC</sequence>
<reference evidence="7" key="1">
    <citation type="submission" date="2022-11" db="UniProtKB">
        <authorList>
            <consortium name="EnsemblMetazoa"/>
        </authorList>
    </citation>
    <scope>IDENTIFICATION</scope>
</reference>
<keyword evidence="8" id="KW-1185">Reference proteome</keyword>
<evidence type="ECO:0000256" key="1">
    <source>
        <dbReference type="ARBA" id="ARBA00022723"/>
    </source>
</evidence>
<dbReference type="GeneID" id="110238542"/>
<evidence type="ECO:0000256" key="3">
    <source>
        <dbReference type="ARBA" id="ARBA00022833"/>
    </source>
</evidence>
<dbReference type="OrthoDB" id="5987360at2759"/>
<dbReference type="EnsemblMetazoa" id="XM_021044214.2">
    <property type="protein sequence ID" value="XP_020899873.1"/>
    <property type="gene ID" value="LOC110238542"/>
</dbReference>
<dbReference type="SUPFAM" id="SSF57716">
    <property type="entry name" value="Glucocorticoid receptor-like (DNA-binding domain)"/>
    <property type="match status" value="1"/>
</dbReference>
<dbReference type="Pfam" id="PF05485">
    <property type="entry name" value="THAP"/>
    <property type="match status" value="1"/>
</dbReference>